<evidence type="ECO:0000256" key="2">
    <source>
        <dbReference type="ARBA" id="ARBA00022692"/>
    </source>
</evidence>
<keyword evidence="3 5" id="KW-1133">Transmembrane helix</keyword>
<reference evidence="6" key="1">
    <citation type="submission" date="2023-06" db="EMBL/GenBank/DDBJ databases">
        <title>Genome-scale phylogeny and comparative genomics of the fungal order Sordariales.</title>
        <authorList>
            <consortium name="Lawrence Berkeley National Laboratory"/>
            <person name="Hensen N."/>
            <person name="Bonometti L."/>
            <person name="Westerberg I."/>
            <person name="Brannstrom I.O."/>
            <person name="Guillou S."/>
            <person name="Cros-Aarteil S."/>
            <person name="Calhoun S."/>
            <person name="Haridas S."/>
            <person name="Kuo A."/>
            <person name="Mondo S."/>
            <person name="Pangilinan J."/>
            <person name="Riley R."/>
            <person name="LaButti K."/>
            <person name="Andreopoulos B."/>
            <person name="Lipzen A."/>
            <person name="Chen C."/>
            <person name="Yanf M."/>
            <person name="Daum C."/>
            <person name="Ng V."/>
            <person name="Clum A."/>
            <person name="Steindorff A."/>
            <person name="Ohm R."/>
            <person name="Martin F."/>
            <person name="Silar P."/>
            <person name="Natvig D."/>
            <person name="Lalanne C."/>
            <person name="Gautier V."/>
            <person name="Ament-velasquez S.L."/>
            <person name="Kruys A."/>
            <person name="Hutchinson M.I."/>
            <person name="Powell A.J."/>
            <person name="Barry K."/>
            <person name="Miller A.N."/>
            <person name="Grigoriev I.V."/>
            <person name="Debuchy R."/>
            <person name="Gladieux P."/>
            <person name="Thoren M.H."/>
            <person name="Johannesson H."/>
        </authorList>
    </citation>
    <scope>NUCLEOTIDE SEQUENCE</scope>
    <source>
        <strain evidence="6">SMH2392-1A</strain>
    </source>
</reference>
<comment type="caution">
    <text evidence="6">The sequence shown here is derived from an EMBL/GenBank/DDBJ whole genome shotgun (WGS) entry which is preliminary data.</text>
</comment>
<keyword evidence="2 5" id="KW-0812">Transmembrane</keyword>
<comment type="subcellular location">
    <subcellularLocation>
        <location evidence="1">Membrane</location>
        <topology evidence="1">Multi-pass membrane protein</topology>
    </subcellularLocation>
</comment>
<dbReference type="EMBL" id="JAUIRO010000005">
    <property type="protein sequence ID" value="KAK0714143.1"/>
    <property type="molecule type" value="Genomic_DNA"/>
</dbReference>
<evidence type="ECO:0000256" key="1">
    <source>
        <dbReference type="ARBA" id="ARBA00004141"/>
    </source>
</evidence>
<keyword evidence="4 5" id="KW-0472">Membrane</keyword>
<organism evidence="6 7">
    <name type="scientific">Lasiosphaeria miniovina</name>
    <dbReference type="NCBI Taxonomy" id="1954250"/>
    <lineage>
        <taxon>Eukaryota</taxon>
        <taxon>Fungi</taxon>
        <taxon>Dikarya</taxon>
        <taxon>Ascomycota</taxon>
        <taxon>Pezizomycotina</taxon>
        <taxon>Sordariomycetes</taxon>
        <taxon>Sordariomycetidae</taxon>
        <taxon>Sordariales</taxon>
        <taxon>Lasiosphaeriaceae</taxon>
        <taxon>Lasiosphaeria</taxon>
    </lineage>
</organism>
<evidence type="ECO:0000256" key="3">
    <source>
        <dbReference type="ARBA" id="ARBA00022989"/>
    </source>
</evidence>
<dbReference type="InterPro" id="IPR007568">
    <property type="entry name" value="RTA1"/>
</dbReference>
<dbReference type="Proteomes" id="UP001172101">
    <property type="component" value="Unassembled WGS sequence"/>
</dbReference>
<gene>
    <name evidence="6" type="ORF">B0T26DRAFT_719657</name>
</gene>
<protein>
    <submittedName>
        <fullName evidence="6">RTA1 like protein-domain-containing protein</fullName>
    </submittedName>
</protein>
<dbReference type="GeneID" id="85325704"/>
<proteinExistence type="predicted"/>
<dbReference type="AlphaFoldDB" id="A0AA40AE32"/>
<accession>A0AA40AE32</accession>
<sequence length="305" mass="33636">MAVLEPYKGGYYLWKYLPSPEAAGAVTALFAVLTAAYCWRIWRTRSWFCIPFPVGGLMSVIGYATRATARENTAKLMPYAIQNTMILLAPVLFAAAIYMTLGRAIRSSGGERHSLIRPAWLTKLFVSGDVLSLVVQGGAAGLMVAGGSQAKTGQNIIIGGLVLQVLIFGLFCAAAFVFHVRMRRDPIVMATERVPDIAARRGVVPWRQTLRVLYVVSGLVMVRSVFRVVEFSMGQDGYLLSTEWPLYVFDSLPMLTVMAVFWWWFPSAIAKPASWGEVTSLSDLNTISRGGAEVAERERMHKEAV</sequence>
<feature type="transmembrane region" description="Helical" evidence="5">
    <location>
        <begin position="246"/>
        <end position="265"/>
    </location>
</feature>
<feature type="transmembrane region" description="Helical" evidence="5">
    <location>
        <begin position="120"/>
        <end position="144"/>
    </location>
</feature>
<evidence type="ECO:0000256" key="4">
    <source>
        <dbReference type="ARBA" id="ARBA00023136"/>
    </source>
</evidence>
<dbReference type="PANTHER" id="PTHR31465:SF27">
    <property type="entry name" value="DOMAIN PROTEIN, PUTATIVE (AFU_ORTHOLOGUE AFUA_3G01030)-RELATED"/>
    <property type="match status" value="1"/>
</dbReference>
<evidence type="ECO:0000313" key="7">
    <source>
        <dbReference type="Proteomes" id="UP001172101"/>
    </source>
</evidence>
<feature type="transmembrane region" description="Helical" evidence="5">
    <location>
        <begin position="209"/>
        <end position="226"/>
    </location>
</feature>
<dbReference type="RefSeq" id="XP_060295465.1">
    <property type="nucleotide sequence ID" value="XM_060442434.1"/>
</dbReference>
<dbReference type="GO" id="GO:0016020">
    <property type="term" value="C:membrane"/>
    <property type="evidence" value="ECO:0007669"/>
    <property type="project" value="UniProtKB-SubCell"/>
</dbReference>
<dbReference type="PANTHER" id="PTHR31465">
    <property type="entry name" value="PROTEIN RTA1-RELATED"/>
    <property type="match status" value="1"/>
</dbReference>
<keyword evidence="7" id="KW-1185">Reference proteome</keyword>
<feature type="transmembrane region" description="Helical" evidence="5">
    <location>
        <begin position="22"/>
        <end position="39"/>
    </location>
</feature>
<name>A0AA40AE32_9PEZI</name>
<evidence type="ECO:0000256" key="5">
    <source>
        <dbReference type="SAM" id="Phobius"/>
    </source>
</evidence>
<evidence type="ECO:0000313" key="6">
    <source>
        <dbReference type="EMBL" id="KAK0714143.1"/>
    </source>
</evidence>
<feature type="transmembrane region" description="Helical" evidence="5">
    <location>
        <begin position="46"/>
        <end position="64"/>
    </location>
</feature>
<feature type="transmembrane region" description="Helical" evidence="5">
    <location>
        <begin position="156"/>
        <end position="180"/>
    </location>
</feature>
<feature type="transmembrane region" description="Helical" evidence="5">
    <location>
        <begin position="76"/>
        <end position="99"/>
    </location>
</feature>
<dbReference type="Pfam" id="PF04479">
    <property type="entry name" value="RTA1"/>
    <property type="match status" value="1"/>
</dbReference>